<dbReference type="Pfam" id="PF09546">
    <property type="entry name" value="Spore_III_AE"/>
    <property type="match status" value="1"/>
</dbReference>
<feature type="signal peptide" evidence="2">
    <location>
        <begin position="1"/>
        <end position="37"/>
    </location>
</feature>
<name>C0CLZ9_BLAHS</name>
<keyword evidence="1" id="KW-1133">Transmembrane helix</keyword>
<sequence>MNRAKKSAWGGKKKIKKISLGIFLLLCFLCCTVSVKAQEEPSDEENSGLAEEETSRLMSDLDLDELQEVMDNLLEERTFSFTEMMGKLMNGEISLDGDTIVVFLREIFIEQFAREKTILLQIFLLVLIAAVFSNFTSMFENGQIGEISFYVIYLLLFVLLMESFQNMSSQLEDSLRAVVTFMQGLAPAYFLAVAASNGATTAAVFYEMVLLLVWLIQWLMITFVLPAANLCVLLNMVNHLSKEDLLSKLADLLRTLVDWSLKTMLGVVAGMQIVQSLVAPVIDSLKRSAIGKTASALPGVGNAFNAVTEIVVTAAVLVRNCLGVTFVIILLIWGLTPIIQYGLMSLTYRLMSALTQPVSDPRMVGCLSIMGDGCALLLRILLTTQVLCMVTVVILAVTFGGSG</sequence>
<evidence type="ECO:0000256" key="1">
    <source>
        <dbReference type="SAM" id="Phobius"/>
    </source>
</evidence>
<proteinExistence type="predicted"/>
<feature type="transmembrane region" description="Helical" evidence="1">
    <location>
        <begin position="147"/>
        <end position="164"/>
    </location>
</feature>
<feature type="transmembrane region" description="Helical" evidence="1">
    <location>
        <begin position="118"/>
        <end position="135"/>
    </location>
</feature>
<dbReference type="GeneID" id="86822111"/>
<dbReference type="RefSeq" id="WP_005948729.1">
    <property type="nucleotide sequence ID" value="NZ_CP136423.1"/>
</dbReference>
<evidence type="ECO:0000256" key="2">
    <source>
        <dbReference type="SAM" id="SignalP"/>
    </source>
</evidence>
<reference evidence="3 4" key="1">
    <citation type="submission" date="2009-01" db="EMBL/GenBank/DDBJ databases">
        <authorList>
            <person name="Fulton L."/>
            <person name="Clifton S."/>
            <person name="Fulton B."/>
            <person name="Xu J."/>
            <person name="Minx P."/>
            <person name="Pepin K.H."/>
            <person name="Johnson M."/>
            <person name="Bhonagiri V."/>
            <person name="Nash W.E."/>
            <person name="Mardis E.R."/>
            <person name="Wilson R.K."/>
        </authorList>
    </citation>
    <scope>NUCLEOTIDE SEQUENCE [LARGE SCALE GENOMIC DNA]</scope>
    <source>
        <strain evidence="4">DSM 10507 / JCM 14656 / S5a33</strain>
    </source>
</reference>
<dbReference type="InterPro" id="IPR014194">
    <property type="entry name" value="Spore_III_AE"/>
</dbReference>
<evidence type="ECO:0000313" key="3">
    <source>
        <dbReference type="EMBL" id="EEG49217.1"/>
    </source>
</evidence>
<dbReference type="EMBL" id="ACBZ01000098">
    <property type="protein sequence ID" value="EEG49217.1"/>
    <property type="molecule type" value="Genomic_DNA"/>
</dbReference>
<evidence type="ECO:0008006" key="5">
    <source>
        <dbReference type="Google" id="ProtNLM"/>
    </source>
</evidence>
<protein>
    <recommendedName>
        <fullName evidence="5">Stage III sporulation protein AE</fullName>
    </recommendedName>
</protein>
<accession>C0CLZ9</accession>
<dbReference type="HOGENOM" id="CLU_046838_0_0_9"/>
<reference evidence="3 4" key="2">
    <citation type="submission" date="2009-02" db="EMBL/GenBank/DDBJ databases">
        <title>Draft genome sequence of Blautia hydrogenotrophica DSM 10507 (Ruminococcus hydrogenotrophicus DSM 10507).</title>
        <authorList>
            <person name="Sudarsanam P."/>
            <person name="Ley R."/>
            <person name="Guruge J."/>
            <person name="Turnbaugh P.J."/>
            <person name="Mahowald M."/>
            <person name="Liep D."/>
            <person name="Gordon J."/>
        </authorList>
    </citation>
    <scope>NUCLEOTIDE SEQUENCE [LARGE SCALE GENOMIC DNA]</scope>
    <source>
        <strain evidence="4">DSM 10507 / JCM 14656 / S5a33</strain>
    </source>
</reference>
<dbReference type="eggNOG" id="ENOG502Z7PW">
    <property type="taxonomic scope" value="Bacteria"/>
</dbReference>
<organism evidence="3 4">
    <name type="scientific">Blautia hydrogenotrophica (strain DSM 10507 / JCM 14656 / S5a33)</name>
    <name type="common">Ruminococcus hydrogenotrophicus</name>
    <dbReference type="NCBI Taxonomy" id="476272"/>
    <lineage>
        <taxon>Bacteria</taxon>
        <taxon>Bacillati</taxon>
        <taxon>Bacillota</taxon>
        <taxon>Clostridia</taxon>
        <taxon>Lachnospirales</taxon>
        <taxon>Lachnospiraceae</taxon>
        <taxon>Blautia</taxon>
    </lineage>
</organism>
<comment type="caution">
    <text evidence="3">The sequence shown here is derived from an EMBL/GenBank/DDBJ whole genome shotgun (WGS) entry which is preliminary data.</text>
</comment>
<keyword evidence="1" id="KW-0812">Transmembrane</keyword>
<feature type="transmembrane region" description="Helical" evidence="1">
    <location>
        <begin position="184"/>
        <end position="206"/>
    </location>
</feature>
<keyword evidence="4" id="KW-1185">Reference proteome</keyword>
<keyword evidence="2" id="KW-0732">Signal</keyword>
<dbReference type="AlphaFoldDB" id="C0CLZ9"/>
<feature type="transmembrane region" description="Helical" evidence="1">
    <location>
        <begin position="376"/>
        <end position="399"/>
    </location>
</feature>
<feature type="transmembrane region" description="Helical" evidence="1">
    <location>
        <begin position="324"/>
        <end position="343"/>
    </location>
</feature>
<feature type="transmembrane region" description="Helical" evidence="1">
    <location>
        <begin position="218"/>
        <end position="239"/>
    </location>
</feature>
<dbReference type="Proteomes" id="UP000003100">
    <property type="component" value="Unassembled WGS sequence"/>
</dbReference>
<dbReference type="PATRIC" id="fig|476272.21.peg.2254"/>
<evidence type="ECO:0000313" key="4">
    <source>
        <dbReference type="Proteomes" id="UP000003100"/>
    </source>
</evidence>
<keyword evidence="1" id="KW-0472">Membrane</keyword>
<gene>
    <name evidence="3" type="ORF">RUMHYD_01874</name>
</gene>
<feature type="chain" id="PRO_5002896859" description="Stage III sporulation protein AE" evidence="2">
    <location>
        <begin position="38"/>
        <end position="403"/>
    </location>
</feature>